<dbReference type="Pfam" id="PF23668">
    <property type="entry name" value="CUB_CDCP1_2"/>
    <property type="match status" value="2"/>
</dbReference>
<keyword evidence="2" id="KW-0472">Membrane</keyword>
<evidence type="ECO:0000256" key="3">
    <source>
        <dbReference type="SAM" id="SignalP"/>
    </source>
</evidence>
<keyword evidence="3" id="KW-0732">Signal</keyword>
<keyword evidence="8" id="KW-1185">Reference proteome</keyword>
<feature type="domain" description="CDCP1 third and sixth CUB" evidence="4">
    <location>
        <begin position="519"/>
        <end position="633"/>
    </location>
</feature>
<reference evidence="7" key="1">
    <citation type="submission" date="2021-01" db="EMBL/GenBank/DDBJ databases">
        <title>A chromosome-scale assembly of European eel, Anguilla anguilla.</title>
        <authorList>
            <person name="Henkel C."/>
            <person name="Jong-Raadsen S.A."/>
            <person name="Dufour S."/>
            <person name="Weltzien F.-A."/>
            <person name="Palstra A.P."/>
            <person name="Pelster B."/>
            <person name="Spaink H.P."/>
            <person name="Van Den Thillart G.E."/>
            <person name="Jansen H."/>
            <person name="Zahm M."/>
            <person name="Klopp C."/>
            <person name="Cedric C."/>
            <person name="Louis A."/>
            <person name="Berthelot C."/>
            <person name="Parey E."/>
            <person name="Roest Crollius H."/>
            <person name="Montfort J."/>
            <person name="Robinson-Rechavi M."/>
            <person name="Bucao C."/>
            <person name="Bouchez O."/>
            <person name="Gislard M."/>
            <person name="Lluch J."/>
            <person name="Milhes M."/>
            <person name="Lampietro C."/>
            <person name="Lopez Roques C."/>
            <person name="Donnadieu C."/>
            <person name="Braasch I."/>
            <person name="Desvignes T."/>
            <person name="Postlethwait J."/>
            <person name="Bobe J."/>
            <person name="Guiguen Y."/>
            <person name="Dirks R."/>
        </authorList>
    </citation>
    <scope>NUCLEOTIDE SEQUENCE</scope>
    <source>
        <strain evidence="7">Tag_6206</strain>
        <tissue evidence="7">Liver</tissue>
    </source>
</reference>
<name>A0A9D3MXE7_ANGAN</name>
<sequence>MAGWFPLLVGLLLSVVLNISESQTVSLTLDQGARVTISRQGPTGPGCTVCVTEGSKRRCSMEAIINGTNRISVEFTCPQPHKFFTVDINRKIVCKGTSCSGDIIQSEPSQFQNFNRTFTWDLEPERPRSFRLSFTGVGLRQVLPSETCPGLHTYTIVTNQSTGTTAIGTFCPRGTISSILALSQSQVVLQVPGGRSLDPATFKVSVGPEIKTLALVKVVLPSGSSATKFFSPNYPVSFPDDDLMTWDFEVPSLHNYTVRFLNYTEPQCIKKDVSVEYHRTGNIFIGKTLRDPQPANRQGNFSLTLRNCEMDTKVKPGLTLNFQVSVVMQAICAVDLQKEEGVVLSIAKKDPSSHCRMKKDSVVQETIKIASGNIYNLSFPGCVSEELILTMHKTIECQQLTKCLGSSVPLSAPALPPCLPTPLRSITWHLRPPQHGTVELLQPTGNLRQLVGEQPCNASFSLTVREENGDTVGTYCPVGPIQKIQIHYNVSVIATPTSSNDLSKASKPFLSVSFNKEISERYIFSVVPRKGVPVLLATPSWPVGMNAYSTVSWIVQVPPAYRANLLFLDVNQPKCSSRHTVMKVQTLGSREEMFSRREDENAAVELSVPETFYLNMSSCVPEEGAFSVLSQITLQENTRRNLGIILGTVIGVVLLVLLILTVVCVVIRKKKAQAPANVSIYNPNGVSFVPGHYPFPKSRADNESHIYASIEDTMVYGHLLQGSDEPSPVTDLEGRPQVDIYRSFTGPTEAPPPLLPHIRKQEKLPEIGAPEVDVYRPFIHPSESALPMQHKPLTPEEHMVENEVYSPGSNGVPSPHSLTPGADSKQ</sequence>
<feature type="domain" description="CDCP1 third and sixth CUB" evidence="4">
    <location>
        <begin position="215"/>
        <end position="313"/>
    </location>
</feature>
<dbReference type="Pfam" id="PF23667">
    <property type="entry name" value="CUB_CDCP1_1"/>
    <property type="match status" value="1"/>
</dbReference>
<gene>
    <name evidence="7" type="ORF">ANANG_G00012240</name>
</gene>
<dbReference type="EMBL" id="JAFIRN010000001">
    <property type="protein sequence ID" value="KAG5856846.1"/>
    <property type="molecule type" value="Genomic_DNA"/>
</dbReference>
<evidence type="ECO:0000256" key="2">
    <source>
        <dbReference type="SAM" id="Phobius"/>
    </source>
</evidence>
<keyword evidence="2" id="KW-0812">Transmembrane</keyword>
<dbReference type="InterPro" id="IPR056268">
    <property type="entry name" value="CUB_CDCP1_1st"/>
</dbReference>
<feature type="region of interest" description="Disordered" evidence="1">
    <location>
        <begin position="783"/>
        <end position="826"/>
    </location>
</feature>
<evidence type="ECO:0000259" key="6">
    <source>
        <dbReference type="Pfam" id="PF23668"/>
    </source>
</evidence>
<dbReference type="AlphaFoldDB" id="A0A9D3MXE7"/>
<evidence type="ECO:0008006" key="9">
    <source>
        <dbReference type="Google" id="ProtNLM"/>
    </source>
</evidence>
<keyword evidence="2" id="KW-1133">Transmembrane helix</keyword>
<evidence type="ECO:0000256" key="1">
    <source>
        <dbReference type="SAM" id="MobiDB-lite"/>
    </source>
</evidence>
<feature type="domain" description="CDCP1 second and fifth CUB" evidence="6">
    <location>
        <begin position="102"/>
        <end position="207"/>
    </location>
</feature>
<evidence type="ECO:0000259" key="4">
    <source>
        <dbReference type="Pfam" id="PF23665"/>
    </source>
</evidence>
<dbReference type="InterPro" id="IPR038811">
    <property type="entry name" value="CDCP1"/>
</dbReference>
<comment type="caution">
    <text evidence="7">The sequence shown here is derived from an EMBL/GenBank/DDBJ whole genome shotgun (WGS) entry which is preliminary data.</text>
</comment>
<dbReference type="InterPro" id="IPR056266">
    <property type="entry name" value="CDCP1_CUB_3rd_6th"/>
</dbReference>
<feature type="domain" description="CDCP1 second and fifth CUB" evidence="6">
    <location>
        <begin position="415"/>
        <end position="495"/>
    </location>
</feature>
<evidence type="ECO:0000259" key="5">
    <source>
        <dbReference type="Pfam" id="PF23667"/>
    </source>
</evidence>
<accession>A0A9D3MXE7</accession>
<evidence type="ECO:0000313" key="7">
    <source>
        <dbReference type="EMBL" id="KAG5856846.1"/>
    </source>
</evidence>
<evidence type="ECO:0000313" key="8">
    <source>
        <dbReference type="Proteomes" id="UP001044222"/>
    </source>
</evidence>
<feature type="domain" description="CDCP1 first CUB" evidence="5">
    <location>
        <begin position="23"/>
        <end position="94"/>
    </location>
</feature>
<feature type="transmembrane region" description="Helical" evidence="2">
    <location>
        <begin position="642"/>
        <end position="667"/>
    </location>
</feature>
<feature type="chain" id="PRO_5038526446" description="CUB domain-containing protein 1" evidence="3">
    <location>
        <begin position="23"/>
        <end position="826"/>
    </location>
</feature>
<dbReference type="Proteomes" id="UP001044222">
    <property type="component" value="Unassembled WGS sequence"/>
</dbReference>
<dbReference type="Pfam" id="PF23665">
    <property type="entry name" value="CDCP1_CUB_6"/>
    <property type="match status" value="2"/>
</dbReference>
<dbReference type="InterPro" id="IPR056269">
    <property type="entry name" value="CUB_CDCP1_2nd_5th"/>
</dbReference>
<dbReference type="PANTHER" id="PTHR14477:SF1">
    <property type="entry name" value="CUB DOMAIN-CONTAINING PROTEIN 1"/>
    <property type="match status" value="1"/>
</dbReference>
<proteinExistence type="predicted"/>
<dbReference type="PANTHER" id="PTHR14477">
    <property type="entry name" value="CUB DOMAIN-CONTAINING PROTEIN 1"/>
    <property type="match status" value="1"/>
</dbReference>
<organism evidence="7 8">
    <name type="scientific">Anguilla anguilla</name>
    <name type="common">European freshwater eel</name>
    <name type="synonym">Muraena anguilla</name>
    <dbReference type="NCBI Taxonomy" id="7936"/>
    <lineage>
        <taxon>Eukaryota</taxon>
        <taxon>Metazoa</taxon>
        <taxon>Chordata</taxon>
        <taxon>Craniata</taxon>
        <taxon>Vertebrata</taxon>
        <taxon>Euteleostomi</taxon>
        <taxon>Actinopterygii</taxon>
        <taxon>Neopterygii</taxon>
        <taxon>Teleostei</taxon>
        <taxon>Anguilliformes</taxon>
        <taxon>Anguillidae</taxon>
        <taxon>Anguilla</taxon>
    </lineage>
</organism>
<feature type="signal peptide" evidence="3">
    <location>
        <begin position="1"/>
        <end position="22"/>
    </location>
</feature>
<protein>
    <recommendedName>
        <fullName evidence="9">CUB domain-containing protein 1</fullName>
    </recommendedName>
</protein>